<keyword evidence="5" id="KW-1185">Reference proteome</keyword>
<dbReference type="InterPro" id="IPR043504">
    <property type="entry name" value="Peptidase_S1_PA_chymotrypsin"/>
</dbReference>
<dbReference type="EMBL" id="BGPR01022056">
    <property type="protein sequence ID" value="GBN87958.1"/>
    <property type="molecule type" value="Genomic_DNA"/>
</dbReference>
<evidence type="ECO:0000256" key="2">
    <source>
        <dbReference type="SAM" id="MobiDB-lite"/>
    </source>
</evidence>
<feature type="region of interest" description="Disordered" evidence="2">
    <location>
        <begin position="51"/>
        <end position="204"/>
    </location>
</feature>
<dbReference type="PRINTS" id="PR00722">
    <property type="entry name" value="CHYMOTRYPSIN"/>
</dbReference>
<dbReference type="GO" id="GO:0004252">
    <property type="term" value="F:serine-type endopeptidase activity"/>
    <property type="evidence" value="ECO:0007669"/>
    <property type="project" value="InterPro"/>
</dbReference>
<feature type="compositionally biased region" description="Basic and acidic residues" evidence="2">
    <location>
        <begin position="73"/>
        <end position="87"/>
    </location>
</feature>
<name>A0A4Y2SI75_ARAVE</name>
<sequence length="416" mass="45984">GVHGHHDNYCSVPDGRDGLCVRRRYCREAANQFLKPCGSENIVCCPLPTHRSARPSQPFATSAPRTTEATTKAPERKPNDYDIRPTKQADYNRPSAHRPGDQSDYQYPDPRTPSSGGSGHSGQNRPSIQGGDERETTRRPPSAAPYPQVSPTRRPKPPPDETPPRQKPPRPMPPPDETPPRQKPPQAMPPPDETPVKFPNPPDIPLREVPACGVKPYDLFIAGGVNSEEHEWPWMTAIFRRHTNSKPKTFQCGGALINTRYVLTAAHCFVINHKILPASSFVVRLGSHSLNSGEEYAVSSLVLHYNHTGMEFFNDIALVRLSSEVYINDKVAPICLPTEEMSRKSFVGRMGVVAGWGDTHFRSDGTRVLKHVSVPIVSNEECALAYRRVRGAVFLARGSNHVMCAGLREGGKDACQ</sequence>
<dbReference type="PROSITE" id="PS50240">
    <property type="entry name" value="TRYPSIN_DOM"/>
    <property type="match status" value="1"/>
</dbReference>
<dbReference type="PANTHER" id="PTHR24258">
    <property type="entry name" value="SERINE PROTEASE-RELATED"/>
    <property type="match status" value="1"/>
</dbReference>
<dbReference type="SMART" id="SM00020">
    <property type="entry name" value="Tryp_SPc"/>
    <property type="match status" value="1"/>
</dbReference>
<feature type="non-terminal residue" evidence="4">
    <location>
        <position position="1"/>
    </location>
</feature>
<evidence type="ECO:0000313" key="5">
    <source>
        <dbReference type="Proteomes" id="UP000499080"/>
    </source>
</evidence>
<dbReference type="InterPro" id="IPR018114">
    <property type="entry name" value="TRYPSIN_HIS"/>
</dbReference>
<dbReference type="FunFam" id="2.40.10.10:FF:000068">
    <property type="entry name" value="transmembrane protease serine 2"/>
    <property type="match status" value="1"/>
</dbReference>
<dbReference type="InterPro" id="IPR001314">
    <property type="entry name" value="Peptidase_S1A"/>
</dbReference>
<keyword evidence="1" id="KW-1015">Disulfide bond</keyword>
<dbReference type="Proteomes" id="UP000499080">
    <property type="component" value="Unassembled WGS sequence"/>
</dbReference>
<dbReference type="PROSITE" id="PS00134">
    <property type="entry name" value="TRYPSIN_HIS"/>
    <property type="match status" value="1"/>
</dbReference>
<dbReference type="GO" id="GO:0006508">
    <property type="term" value="P:proteolysis"/>
    <property type="evidence" value="ECO:0007669"/>
    <property type="project" value="InterPro"/>
</dbReference>
<reference evidence="4 5" key="1">
    <citation type="journal article" date="2019" name="Sci. Rep.">
        <title>Orb-weaving spider Araneus ventricosus genome elucidates the spidroin gene catalogue.</title>
        <authorList>
            <person name="Kono N."/>
            <person name="Nakamura H."/>
            <person name="Ohtoshi R."/>
            <person name="Moran D.A.P."/>
            <person name="Shinohara A."/>
            <person name="Yoshida Y."/>
            <person name="Fujiwara M."/>
            <person name="Mori M."/>
            <person name="Tomita M."/>
            <person name="Arakawa K."/>
        </authorList>
    </citation>
    <scope>NUCLEOTIDE SEQUENCE [LARGE SCALE GENOMIC DNA]</scope>
</reference>
<comment type="caution">
    <text evidence="4">The sequence shown here is derived from an EMBL/GenBank/DDBJ whole genome shotgun (WGS) entry which is preliminary data.</text>
</comment>
<organism evidence="4 5">
    <name type="scientific">Araneus ventricosus</name>
    <name type="common">Orbweaver spider</name>
    <name type="synonym">Epeira ventricosa</name>
    <dbReference type="NCBI Taxonomy" id="182803"/>
    <lineage>
        <taxon>Eukaryota</taxon>
        <taxon>Metazoa</taxon>
        <taxon>Ecdysozoa</taxon>
        <taxon>Arthropoda</taxon>
        <taxon>Chelicerata</taxon>
        <taxon>Arachnida</taxon>
        <taxon>Araneae</taxon>
        <taxon>Araneomorphae</taxon>
        <taxon>Entelegynae</taxon>
        <taxon>Araneoidea</taxon>
        <taxon>Araneidae</taxon>
        <taxon>Araneus</taxon>
    </lineage>
</organism>
<feature type="compositionally biased region" description="Pro residues" evidence="2">
    <location>
        <begin position="165"/>
        <end position="204"/>
    </location>
</feature>
<gene>
    <name evidence="4" type="primary">CFB_23</name>
    <name evidence="4" type="ORF">AVEN_140799_1</name>
</gene>
<evidence type="ECO:0000259" key="3">
    <source>
        <dbReference type="PROSITE" id="PS50240"/>
    </source>
</evidence>
<dbReference type="InterPro" id="IPR009003">
    <property type="entry name" value="Peptidase_S1_PA"/>
</dbReference>
<feature type="non-terminal residue" evidence="4">
    <location>
        <position position="416"/>
    </location>
</feature>
<dbReference type="PANTHER" id="PTHR24258:SF116">
    <property type="entry name" value="FI16631P1-RELATED"/>
    <property type="match status" value="1"/>
</dbReference>
<evidence type="ECO:0000313" key="4">
    <source>
        <dbReference type="EMBL" id="GBN87958.1"/>
    </source>
</evidence>
<dbReference type="SUPFAM" id="SSF50494">
    <property type="entry name" value="Trypsin-like serine proteases"/>
    <property type="match status" value="1"/>
</dbReference>
<accession>A0A4Y2SI75</accession>
<dbReference type="Gene3D" id="2.40.10.10">
    <property type="entry name" value="Trypsin-like serine proteases"/>
    <property type="match status" value="1"/>
</dbReference>
<dbReference type="Pfam" id="PF00089">
    <property type="entry name" value="Trypsin"/>
    <property type="match status" value="1"/>
</dbReference>
<feature type="domain" description="Peptidase S1" evidence="3">
    <location>
        <begin position="221"/>
        <end position="416"/>
    </location>
</feature>
<dbReference type="InterPro" id="IPR001254">
    <property type="entry name" value="Trypsin_dom"/>
</dbReference>
<evidence type="ECO:0000256" key="1">
    <source>
        <dbReference type="ARBA" id="ARBA00023157"/>
    </source>
</evidence>
<dbReference type="OrthoDB" id="8440449at2759"/>
<dbReference type="AlphaFoldDB" id="A0A4Y2SI75"/>
<protein>
    <submittedName>
        <fullName evidence="4">Clotting factor B</fullName>
    </submittedName>
</protein>
<proteinExistence type="predicted"/>
<dbReference type="CDD" id="cd00190">
    <property type="entry name" value="Tryp_SPc"/>
    <property type="match status" value="1"/>
</dbReference>
<feature type="compositionally biased region" description="Polar residues" evidence="2">
    <location>
        <begin position="54"/>
        <end position="70"/>
    </location>
</feature>